<comment type="cofactor">
    <cofactor evidence="2">
        <name>Mn(2+)</name>
        <dbReference type="ChEBI" id="CHEBI:29035"/>
    </cofactor>
</comment>
<comment type="cofactor">
    <cofactor evidence="3">
        <name>Co(2+)</name>
        <dbReference type="ChEBI" id="CHEBI:48828"/>
    </cofactor>
</comment>
<sequence>MKNLPVDEDTPAVKETNVTRRPLSHFFAYVARLRWIRRWGLMRNAIEENVATHSWEVATLAHALALIRNRHFGGTVNADRIAAAALYHDATEVITGDMPTPVKYHSKVMREVFGDIEHKAQEELLALLPEELRESFAPYLRESGLAYGERELIKAADRLSALLKCRAEIQAGNKEFEPAAEQILHRLQQQALPEVLYFLEVFAPGYEQPLDHLLG</sequence>
<protein>
    <recommendedName>
        <fullName evidence="5">5'-deoxynucleotidase</fullName>
        <ecNumber evidence="5">3.1.3.89</ecNumber>
    </recommendedName>
</protein>
<proteinExistence type="predicted"/>
<dbReference type="InterPro" id="IPR039356">
    <property type="entry name" value="YfbR/HDDC2"/>
</dbReference>
<dbReference type="PANTHER" id="PTHR11845">
    <property type="entry name" value="5'-DEOXYNUCLEOTIDASE HDDC2"/>
    <property type="match status" value="1"/>
</dbReference>
<dbReference type="AlphaFoldDB" id="A0A2G1ULH6"/>
<dbReference type="Gene3D" id="1.10.3210.10">
    <property type="entry name" value="Hypothetical protein af1432"/>
    <property type="match status" value="1"/>
</dbReference>
<dbReference type="SUPFAM" id="SSF109604">
    <property type="entry name" value="HD-domain/PDEase-like"/>
    <property type="match status" value="1"/>
</dbReference>
<dbReference type="GO" id="GO:0005737">
    <property type="term" value="C:cytoplasm"/>
    <property type="evidence" value="ECO:0007669"/>
    <property type="project" value="TreeGrafter"/>
</dbReference>
<evidence type="ECO:0000256" key="5">
    <source>
        <dbReference type="ARBA" id="ARBA00012964"/>
    </source>
</evidence>
<dbReference type="CDD" id="cd00077">
    <property type="entry name" value="HDc"/>
    <property type="match status" value="1"/>
</dbReference>
<keyword evidence="10" id="KW-1185">Reference proteome</keyword>
<evidence type="ECO:0000259" key="8">
    <source>
        <dbReference type="PROSITE" id="PS51831"/>
    </source>
</evidence>
<comment type="catalytic activity">
    <reaction evidence="1">
        <text>a 2'-deoxyribonucleoside 5'-phosphate + H2O = a 2'-deoxyribonucleoside + phosphate</text>
        <dbReference type="Rhea" id="RHEA:36167"/>
        <dbReference type="ChEBI" id="CHEBI:15377"/>
        <dbReference type="ChEBI" id="CHEBI:18274"/>
        <dbReference type="ChEBI" id="CHEBI:43474"/>
        <dbReference type="ChEBI" id="CHEBI:65317"/>
        <dbReference type="EC" id="3.1.3.89"/>
    </reaction>
</comment>
<dbReference type="EC" id="3.1.3.89" evidence="5"/>
<dbReference type="Proteomes" id="UP000231409">
    <property type="component" value="Unassembled WGS sequence"/>
</dbReference>
<dbReference type="EMBL" id="NTFH01000007">
    <property type="protein sequence ID" value="PHQ15289.1"/>
    <property type="molecule type" value="Genomic_DNA"/>
</dbReference>
<comment type="caution">
    <text evidence="9">The sequence shown here is derived from an EMBL/GenBank/DDBJ whole genome shotgun (WGS) entry which is preliminary data.</text>
</comment>
<comment type="subunit">
    <text evidence="4">Homodimer.</text>
</comment>
<dbReference type="InterPro" id="IPR006674">
    <property type="entry name" value="HD_domain"/>
</dbReference>
<evidence type="ECO:0000256" key="3">
    <source>
        <dbReference type="ARBA" id="ARBA00001941"/>
    </source>
</evidence>
<accession>A0A2G1ULH6</accession>
<evidence type="ECO:0000256" key="1">
    <source>
        <dbReference type="ARBA" id="ARBA00001638"/>
    </source>
</evidence>
<dbReference type="GO" id="GO:0002953">
    <property type="term" value="F:5'-deoxynucleotidase activity"/>
    <property type="evidence" value="ECO:0007669"/>
    <property type="project" value="UniProtKB-EC"/>
</dbReference>
<dbReference type="PANTHER" id="PTHR11845:SF13">
    <property type="entry name" value="5'-DEOXYNUCLEOTIDASE HDDC2"/>
    <property type="match status" value="1"/>
</dbReference>
<organism evidence="9 10">
    <name type="scientific">Marinobacter profundi</name>
    <dbReference type="NCBI Taxonomy" id="2666256"/>
    <lineage>
        <taxon>Bacteria</taxon>
        <taxon>Pseudomonadati</taxon>
        <taxon>Pseudomonadota</taxon>
        <taxon>Gammaproteobacteria</taxon>
        <taxon>Pseudomonadales</taxon>
        <taxon>Marinobacteraceae</taxon>
        <taxon>Marinobacter</taxon>
    </lineage>
</organism>
<dbReference type="PROSITE" id="PS51831">
    <property type="entry name" value="HD"/>
    <property type="match status" value="1"/>
</dbReference>
<evidence type="ECO:0000313" key="10">
    <source>
        <dbReference type="Proteomes" id="UP000231409"/>
    </source>
</evidence>
<dbReference type="Pfam" id="PF12917">
    <property type="entry name" value="YfbR-like"/>
    <property type="match status" value="1"/>
</dbReference>
<feature type="domain" description="HD" evidence="8">
    <location>
        <begin position="50"/>
        <end position="162"/>
    </location>
</feature>
<evidence type="ECO:0000256" key="6">
    <source>
        <dbReference type="ARBA" id="ARBA00022723"/>
    </source>
</evidence>
<keyword evidence="7" id="KW-0378">Hydrolase</keyword>
<gene>
    <name evidence="9" type="ORF">CLH61_09170</name>
</gene>
<evidence type="ECO:0000256" key="2">
    <source>
        <dbReference type="ARBA" id="ARBA00001936"/>
    </source>
</evidence>
<dbReference type="NCBIfam" id="NF003009">
    <property type="entry name" value="PRK03826.1"/>
    <property type="match status" value="1"/>
</dbReference>
<dbReference type="GO" id="GO:0046872">
    <property type="term" value="F:metal ion binding"/>
    <property type="evidence" value="ECO:0007669"/>
    <property type="project" value="UniProtKB-KW"/>
</dbReference>
<dbReference type="SMART" id="SM00471">
    <property type="entry name" value="HDc"/>
    <property type="match status" value="1"/>
</dbReference>
<reference evidence="9 10" key="1">
    <citation type="submission" date="2017-09" db="EMBL/GenBank/DDBJ databases">
        <title>The draft genome sequences of Marinobacter sp. PWS21.</title>
        <authorList>
            <person name="Cao J."/>
        </authorList>
    </citation>
    <scope>NUCLEOTIDE SEQUENCE [LARGE SCALE GENOMIC DNA]</scope>
    <source>
        <strain evidence="9 10">PWS21</strain>
    </source>
</reference>
<evidence type="ECO:0000256" key="7">
    <source>
        <dbReference type="ARBA" id="ARBA00022801"/>
    </source>
</evidence>
<evidence type="ECO:0000313" key="9">
    <source>
        <dbReference type="EMBL" id="PHQ15289.1"/>
    </source>
</evidence>
<name>A0A2G1ULH6_9GAMM</name>
<dbReference type="InterPro" id="IPR003607">
    <property type="entry name" value="HD/PDEase_dom"/>
</dbReference>
<evidence type="ECO:0000256" key="4">
    <source>
        <dbReference type="ARBA" id="ARBA00011738"/>
    </source>
</evidence>
<keyword evidence="6" id="KW-0479">Metal-binding</keyword>